<accession>A0A430R3V8</accession>
<feature type="chain" id="PRO_5019572964" evidence="1">
    <location>
        <begin position="22"/>
        <end position="96"/>
    </location>
</feature>
<evidence type="ECO:0000313" key="4">
    <source>
        <dbReference type="Proteomes" id="UP000286910"/>
    </source>
</evidence>
<dbReference type="EMBL" id="PEML01000296">
    <property type="protein sequence ID" value="RTI05603.1"/>
    <property type="molecule type" value="Genomic_DNA"/>
</dbReference>
<reference evidence="4 5" key="2">
    <citation type="journal article" date="2019" name="Extremophiles">
        <title>Biogeography of thermophiles and predominance of Thermus scotoductus in domestic water heaters.</title>
        <authorList>
            <person name="Wilpiszeski R.L."/>
            <person name="Zhang Z."/>
            <person name="House C.H."/>
        </authorList>
    </citation>
    <scope>NUCLEOTIDE SEQUENCE [LARGE SCALE GENOMIC DNA]</scope>
    <source>
        <strain evidence="3 5">12_S12</strain>
        <strain evidence="2 4">32_S32</strain>
    </source>
</reference>
<dbReference type="Proteomes" id="UP000287962">
    <property type="component" value="Unassembled WGS sequence"/>
</dbReference>
<dbReference type="EMBL" id="PELR01000301">
    <property type="protein sequence ID" value="RTH02027.1"/>
    <property type="molecule type" value="Genomic_DNA"/>
</dbReference>
<keyword evidence="1" id="KW-0732">Signal</keyword>
<dbReference type="RefSeq" id="WP_126190891.1">
    <property type="nucleotide sequence ID" value="NZ_PELR01000301.1"/>
</dbReference>
<dbReference type="AlphaFoldDB" id="A0A430R3V8"/>
<organism evidence="2 4">
    <name type="scientific">Thermus scotoductus</name>
    <dbReference type="NCBI Taxonomy" id="37636"/>
    <lineage>
        <taxon>Bacteria</taxon>
        <taxon>Thermotogati</taxon>
        <taxon>Deinococcota</taxon>
        <taxon>Deinococci</taxon>
        <taxon>Thermales</taxon>
        <taxon>Thermaceae</taxon>
        <taxon>Thermus</taxon>
    </lineage>
</organism>
<keyword evidence="5" id="KW-1185">Reference proteome</keyword>
<proteinExistence type="predicted"/>
<name>A0A430R3V8_THESC</name>
<evidence type="ECO:0000313" key="3">
    <source>
        <dbReference type="EMBL" id="RTI05603.1"/>
    </source>
</evidence>
<evidence type="ECO:0000313" key="2">
    <source>
        <dbReference type="EMBL" id="RTH02027.1"/>
    </source>
</evidence>
<sequence>MRFLLAAALAALIGVASSSLAAGRAACRVEYPWRAACFAEEGVVQWGPLEVVAGLEARYPGGFFPYVGALVLGEGFWASFLMGVNFYSLSVGIAWK</sequence>
<evidence type="ECO:0000313" key="5">
    <source>
        <dbReference type="Proteomes" id="UP000287962"/>
    </source>
</evidence>
<dbReference type="Proteomes" id="UP000286910">
    <property type="component" value="Unassembled WGS sequence"/>
</dbReference>
<protein>
    <submittedName>
        <fullName evidence="2">Uncharacterized protein</fullName>
    </submittedName>
</protein>
<comment type="caution">
    <text evidence="2">The sequence shown here is derived from an EMBL/GenBank/DDBJ whole genome shotgun (WGS) entry which is preliminary data.</text>
</comment>
<gene>
    <name evidence="3" type="ORF">CSW25_10800</name>
    <name evidence="2" type="ORF">CSW45_08735</name>
</gene>
<evidence type="ECO:0000256" key="1">
    <source>
        <dbReference type="SAM" id="SignalP"/>
    </source>
</evidence>
<reference evidence="3" key="1">
    <citation type="submission" date="2017-10" db="EMBL/GenBank/DDBJ databases">
        <authorList>
            <person name="Wilpiszeski R.L."/>
            <person name="Zhidan Z."/>
            <person name="House C.H."/>
        </authorList>
    </citation>
    <scope>NUCLEOTIDE SEQUENCE</scope>
    <source>
        <strain evidence="3">12_S12</strain>
    </source>
</reference>
<feature type="signal peptide" evidence="1">
    <location>
        <begin position="1"/>
        <end position="21"/>
    </location>
</feature>